<feature type="transmembrane region" description="Helical" evidence="1">
    <location>
        <begin position="7"/>
        <end position="25"/>
    </location>
</feature>
<dbReference type="Pfam" id="PF20769">
    <property type="entry name" value="YPEB_N"/>
    <property type="match status" value="1"/>
</dbReference>
<keyword evidence="1" id="KW-0472">Membrane</keyword>
<feature type="domain" description="Sporulation protein YpeB N-terminal" evidence="3">
    <location>
        <begin position="30"/>
        <end position="167"/>
    </location>
</feature>
<keyword evidence="1" id="KW-1133">Transmembrane helix</keyword>
<accession>A0A9W5S3R8</accession>
<dbReference type="NCBIfam" id="TIGR02889">
    <property type="entry name" value="spore_YpeB"/>
    <property type="match status" value="1"/>
</dbReference>
<dbReference type="InterPro" id="IPR014239">
    <property type="entry name" value="YpeB_PepSY1-2"/>
</dbReference>
<evidence type="ECO:0000259" key="2">
    <source>
        <dbReference type="Pfam" id="PF14620"/>
    </source>
</evidence>
<dbReference type="RefSeq" id="WP_036582661.1">
    <property type="nucleotide sequence ID" value="NZ_KK082160.1"/>
</dbReference>
<name>A0A9W5S3R8_9BACL</name>
<comment type="caution">
    <text evidence="4">The sequence shown here is derived from an EMBL/GenBank/DDBJ whole genome shotgun (WGS) entry which is preliminary data.</text>
</comment>
<evidence type="ECO:0000256" key="1">
    <source>
        <dbReference type="SAM" id="Phobius"/>
    </source>
</evidence>
<dbReference type="GO" id="GO:0009847">
    <property type="term" value="P:spore germination"/>
    <property type="evidence" value="ECO:0007669"/>
    <property type="project" value="InterPro"/>
</dbReference>
<reference evidence="4 5" key="1">
    <citation type="submission" date="2014-02" db="EMBL/GenBank/DDBJ databases">
        <title>Genome sequence of Paenibacillus darwinianus reveals adaptive mechanisms for survival in Antarctic soils.</title>
        <authorList>
            <person name="Dsouza M."/>
            <person name="Taylor M.W."/>
            <person name="Turner S.J."/>
            <person name="Aislabie J."/>
        </authorList>
    </citation>
    <scope>NUCLEOTIDE SEQUENCE [LARGE SCALE GENOMIC DNA]</scope>
    <source>
        <strain evidence="4 5">CE1</strain>
    </source>
</reference>
<protein>
    <submittedName>
        <fullName evidence="4">Sporulation protein</fullName>
    </submittedName>
</protein>
<evidence type="ECO:0000313" key="4">
    <source>
        <dbReference type="EMBL" id="EXX92223.1"/>
    </source>
</evidence>
<dbReference type="Proteomes" id="UP000053750">
    <property type="component" value="Unassembled WGS sequence"/>
</dbReference>
<sequence>MYARLSGVLFPIVSLVLLGSVYWGYQEHQEKNSVLLKAENQYQRAFHDLSFHMDQLNEQLGNTLAVNSTSQAYHRKGLVNVWRITSEAQNEINQLPLTLLPFSTTEEFLSKIANFSYRTSVRDLTKQPLTDKEYATLKTLYNNSKDISADLRKMQAKVLQNNLRWMDVELALASERTPSDNTIIDGFKTMDKKVAEYPEIDWGPSVAALYEKRNVRMLTGKKATPQEIAQKAAGFLGLRDPDAVKVTENGKGTEYESYSAVVVAAENDRNVQMEFTKQGGRLIWFMNPRSTGKVQKVSLREAEQEARRFLKGRGYADKEPISYDDADNSVNITYASVQDGVVIYPEKLTVKVALDNGQVVGLQAADFVYEQHARKLPKPGISEAEARKLLNPSFKMAGMRLALIENELREEVLCYEFRGRINGGDYRIFVNADTGIEEKIEHA</sequence>
<dbReference type="EMBL" id="JFHU01000012">
    <property type="protein sequence ID" value="EXX92223.1"/>
    <property type="molecule type" value="Genomic_DNA"/>
</dbReference>
<keyword evidence="1" id="KW-0812">Transmembrane</keyword>
<dbReference type="AlphaFoldDB" id="A0A9W5S3R8"/>
<dbReference type="InterPro" id="IPR048402">
    <property type="entry name" value="YpeB_N"/>
</dbReference>
<feature type="domain" description="Sporulation protein YpeB PepSY1 and PepSY2" evidence="2">
    <location>
        <begin position="185"/>
        <end position="377"/>
    </location>
</feature>
<organism evidence="4 5">
    <name type="scientific">Paenibacillus darwinianus</name>
    <dbReference type="NCBI Taxonomy" id="1380763"/>
    <lineage>
        <taxon>Bacteria</taxon>
        <taxon>Bacillati</taxon>
        <taxon>Bacillota</taxon>
        <taxon>Bacilli</taxon>
        <taxon>Bacillales</taxon>
        <taxon>Paenibacillaceae</taxon>
        <taxon>Paenibacillus</taxon>
    </lineage>
</organism>
<dbReference type="Pfam" id="PF14620">
    <property type="entry name" value="YPEB_PepSY1-2"/>
    <property type="match status" value="1"/>
</dbReference>
<gene>
    <name evidence="4" type="ORF">BG53_01510</name>
</gene>
<proteinExistence type="predicted"/>
<dbReference type="OrthoDB" id="2372097at2"/>
<evidence type="ECO:0000313" key="5">
    <source>
        <dbReference type="Proteomes" id="UP000053750"/>
    </source>
</evidence>
<evidence type="ECO:0000259" key="3">
    <source>
        <dbReference type="Pfam" id="PF20769"/>
    </source>
</evidence>
<keyword evidence="5" id="KW-1185">Reference proteome</keyword>